<dbReference type="SUPFAM" id="SSF51338">
    <property type="entry name" value="Composite domain of metallo-dependent hydrolases"/>
    <property type="match status" value="2"/>
</dbReference>
<dbReference type="GO" id="GO:0016810">
    <property type="term" value="F:hydrolase activity, acting on carbon-nitrogen (but not peptide) bonds"/>
    <property type="evidence" value="ECO:0007669"/>
    <property type="project" value="InterPro"/>
</dbReference>
<evidence type="ECO:0000313" key="3">
    <source>
        <dbReference type="EMBL" id="GFE79453.1"/>
    </source>
</evidence>
<dbReference type="Gene3D" id="1.20.58.520">
    <property type="entry name" value="Amidohydrolase"/>
    <property type="match status" value="1"/>
</dbReference>
<dbReference type="Pfam" id="PF01979">
    <property type="entry name" value="Amidohydro_1"/>
    <property type="match status" value="1"/>
</dbReference>
<reference evidence="4" key="1">
    <citation type="submission" date="2020-01" db="EMBL/GenBank/DDBJ databases">
        <title>'Steroidobacter agaridevorans' sp. nov., agar-degrading bacteria isolated from rhizosphere soils.</title>
        <authorList>
            <person name="Ikenaga M."/>
            <person name="Kataoka M."/>
            <person name="Murouchi A."/>
            <person name="Katsuragi S."/>
            <person name="Sakai M."/>
        </authorList>
    </citation>
    <scope>NUCLEOTIDE SEQUENCE [LARGE SCALE GENOMIC DNA]</scope>
    <source>
        <strain evidence="4">YU21-B</strain>
    </source>
</reference>
<dbReference type="Gene3D" id="2.30.40.10">
    <property type="entry name" value="Urease, subunit C, domain 1"/>
    <property type="match status" value="1"/>
</dbReference>
<dbReference type="Gene3D" id="3.30.110.90">
    <property type="entry name" value="Amidohydrolase"/>
    <property type="match status" value="1"/>
</dbReference>
<dbReference type="Proteomes" id="UP000445000">
    <property type="component" value="Unassembled WGS sequence"/>
</dbReference>
<gene>
    <name evidence="3" type="ORF">GCM10011487_14530</name>
</gene>
<dbReference type="InterPro" id="IPR006680">
    <property type="entry name" value="Amidohydro-rel"/>
</dbReference>
<dbReference type="InterPro" id="IPR051781">
    <property type="entry name" value="Metallo-dep_Hydrolase"/>
</dbReference>
<protein>
    <submittedName>
        <fullName evidence="3">Amidohydrolase</fullName>
    </submittedName>
</protein>
<dbReference type="InterPro" id="IPR032466">
    <property type="entry name" value="Metal_Hydrolase"/>
</dbReference>
<keyword evidence="4" id="KW-1185">Reference proteome</keyword>
<dbReference type="RefSeq" id="WP_161811121.1">
    <property type="nucleotide sequence ID" value="NZ_BLJN01000001.1"/>
</dbReference>
<sequence>MSPNNVAILAIFLSVLCCLPARAQAPQQPPITAFVAVNVLPMDSDRVLPGQTVLVENGKIVAIGASVDVPKDAQIIDGQGSRFLSPGLADMHTHADTAADLALYLANGVTTVLHMGEASSAFMGQIRPAVDGGKIPGPQVYAAFVVDGSPRYGHFVITTPDEARWIVRLAKTNGYDFIKVYNDLSAECFEALIEEGRRQQIAVAGHGVSQVGLERQLAAGQVLVAHTEEFLYAMFSSSNDRPPSPEQIPGVIASIKRYGAFVTADLNTYATIARQWGRPAVVATFMQAPEIRHLSPQRRIEWTSAGYAKRSGDLTDRLSFLSRFTKDMSNAGVPLVVGTDAPTIPGLIPGYSVHENLYALEHAGLTRYEVLAAATRVPGEFIRRSVRSAAPFGTIAPGSRADLIYSAKNPLEDLSTLREPLGVMAKGKWYAQSDLRTLLDEVARKYR</sequence>
<dbReference type="EMBL" id="BLJN01000001">
    <property type="protein sequence ID" value="GFE79453.1"/>
    <property type="molecule type" value="Genomic_DNA"/>
</dbReference>
<feature type="domain" description="Amidohydrolase-related" evidence="2">
    <location>
        <begin position="83"/>
        <end position="429"/>
    </location>
</feature>
<keyword evidence="3" id="KW-0378">Hydrolase</keyword>
<dbReference type="SUPFAM" id="SSF51556">
    <property type="entry name" value="Metallo-dependent hydrolases"/>
    <property type="match status" value="1"/>
</dbReference>
<name>A0A829Y8V6_9GAMM</name>
<evidence type="ECO:0000313" key="4">
    <source>
        <dbReference type="Proteomes" id="UP000445000"/>
    </source>
</evidence>
<feature type="signal peptide" evidence="1">
    <location>
        <begin position="1"/>
        <end position="23"/>
    </location>
</feature>
<evidence type="ECO:0000256" key="1">
    <source>
        <dbReference type="SAM" id="SignalP"/>
    </source>
</evidence>
<evidence type="ECO:0000259" key="2">
    <source>
        <dbReference type="Pfam" id="PF01979"/>
    </source>
</evidence>
<proteinExistence type="predicted"/>
<organism evidence="3 4">
    <name type="scientific">Steroidobacter agaridevorans</name>
    <dbReference type="NCBI Taxonomy" id="2695856"/>
    <lineage>
        <taxon>Bacteria</taxon>
        <taxon>Pseudomonadati</taxon>
        <taxon>Pseudomonadota</taxon>
        <taxon>Gammaproteobacteria</taxon>
        <taxon>Steroidobacterales</taxon>
        <taxon>Steroidobacteraceae</taxon>
        <taxon>Steroidobacter</taxon>
    </lineage>
</organism>
<accession>A0A829Y8V6</accession>
<keyword evidence="1" id="KW-0732">Signal</keyword>
<dbReference type="Gene3D" id="3.40.50.10910">
    <property type="entry name" value="Amidohydrolase"/>
    <property type="match status" value="1"/>
</dbReference>
<dbReference type="PANTHER" id="PTHR43135">
    <property type="entry name" value="ALPHA-D-RIBOSE 1-METHYLPHOSPHONATE 5-TRIPHOSPHATE DIPHOSPHATASE"/>
    <property type="match status" value="1"/>
</dbReference>
<feature type="chain" id="PRO_5032897187" evidence="1">
    <location>
        <begin position="24"/>
        <end position="447"/>
    </location>
</feature>
<comment type="caution">
    <text evidence="3">The sequence shown here is derived from an EMBL/GenBank/DDBJ whole genome shotgun (WGS) entry which is preliminary data.</text>
</comment>
<dbReference type="AlphaFoldDB" id="A0A829Y8V6"/>
<dbReference type="PANTHER" id="PTHR43135:SF3">
    <property type="entry name" value="ALPHA-D-RIBOSE 1-METHYLPHOSPHONATE 5-TRIPHOSPHATE DIPHOSPHATASE"/>
    <property type="match status" value="1"/>
</dbReference>
<dbReference type="InterPro" id="IPR011059">
    <property type="entry name" value="Metal-dep_hydrolase_composite"/>
</dbReference>